<sequence length="73" mass="8135">MERMRTEGGYWRRVFLTAPSVASSIPVAGRTVLRLGDSNSCMATTFVKIKIFFFFDSSEQLHSGAECAITRQA</sequence>
<reference evidence="2" key="2">
    <citation type="submission" date="2015-01" db="EMBL/GenBank/DDBJ databases">
        <title>Evolutionary Origins and Diversification of the Mycorrhizal Mutualists.</title>
        <authorList>
            <consortium name="DOE Joint Genome Institute"/>
            <consortium name="Mycorrhizal Genomics Consortium"/>
            <person name="Kohler A."/>
            <person name="Kuo A."/>
            <person name="Nagy L.G."/>
            <person name="Floudas D."/>
            <person name="Copeland A."/>
            <person name="Barry K.W."/>
            <person name="Cichocki N."/>
            <person name="Veneault-Fourrey C."/>
            <person name="LaButti K."/>
            <person name="Lindquist E.A."/>
            <person name="Lipzen A."/>
            <person name="Lundell T."/>
            <person name="Morin E."/>
            <person name="Murat C."/>
            <person name="Riley R."/>
            <person name="Ohm R."/>
            <person name="Sun H."/>
            <person name="Tunlid A."/>
            <person name="Henrissat B."/>
            <person name="Grigoriev I.V."/>
            <person name="Hibbett D.S."/>
            <person name="Martin F."/>
        </authorList>
    </citation>
    <scope>NUCLEOTIDE SEQUENCE [LARGE SCALE GENOMIC DNA]</scope>
    <source>
        <strain evidence="2">LaAM-08-1</strain>
    </source>
</reference>
<keyword evidence="2" id="KW-1185">Reference proteome</keyword>
<dbReference type="AlphaFoldDB" id="A0A0C9XVL8"/>
<name>A0A0C9XVL8_9AGAR</name>
<gene>
    <name evidence="1" type="ORF">K443DRAFT_334587</name>
</gene>
<organism evidence="1 2">
    <name type="scientific">Laccaria amethystina LaAM-08-1</name>
    <dbReference type="NCBI Taxonomy" id="1095629"/>
    <lineage>
        <taxon>Eukaryota</taxon>
        <taxon>Fungi</taxon>
        <taxon>Dikarya</taxon>
        <taxon>Basidiomycota</taxon>
        <taxon>Agaricomycotina</taxon>
        <taxon>Agaricomycetes</taxon>
        <taxon>Agaricomycetidae</taxon>
        <taxon>Agaricales</taxon>
        <taxon>Agaricineae</taxon>
        <taxon>Hydnangiaceae</taxon>
        <taxon>Laccaria</taxon>
    </lineage>
</organism>
<evidence type="ECO:0000313" key="1">
    <source>
        <dbReference type="EMBL" id="KIK05639.1"/>
    </source>
</evidence>
<dbReference type="HOGENOM" id="CLU_2705185_0_0_1"/>
<dbReference type="Proteomes" id="UP000054477">
    <property type="component" value="Unassembled WGS sequence"/>
</dbReference>
<protein>
    <submittedName>
        <fullName evidence="1">Uncharacterized protein</fullName>
    </submittedName>
</protein>
<accession>A0A0C9XVL8</accession>
<reference evidence="1 2" key="1">
    <citation type="submission" date="2014-04" db="EMBL/GenBank/DDBJ databases">
        <authorList>
            <consortium name="DOE Joint Genome Institute"/>
            <person name="Kuo A."/>
            <person name="Kohler A."/>
            <person name="Nagy L.G."/>
            <person name="Floudas D."/>
            <person name="Copeland A."/>
            <person name="Barry K.W."/>
            <person name="Cichocki N."/>
            <person name="Veneault-Fourrey C."/>
            <person name="LaButti K."/>
            <person name="Lindquist E.A."/>
            <person name="Lipzen A."/>
            <person name="Lundell T."/>
            <person name="Morin E."/>
            <person name="Murat C."/>
            <person name="Sun H."/>
            <person name="Tunlid A."/>
            <person name="Henrissat B."/>
            <person name="Grigoriev I.V."/>
            <person name="Hibbett D.S."/>
            <person name="Martin F."/>
            <person name="Nordberg H.P."/>
            <person name="Cantor M.N."/>
            <person name="Hua S.X."/>
        </authorList>
    </citation>
    <scope>NUCLEOTIDE SEQUENCE [LARGE SCALE GENOMIC DNA]</scope>
    <source>
        <strain evidence="1 2">LaAM-08-1</strain>
    </source>
</reference>
<proteinExistence type="predicted"/>
<dbReference type="EMBL" id="KN838558">
    <property type="protein sequence ID" value="KIK05639.1"/>
    <property type="molecule type" value="Genomic_DNA"/>
</dbReference>
<evidence type="ECO:0000313" key="2">
    <source>
        <dbReference type="Proteomes" id="UP000054477"/>
    </source>
</evidence>